<reference evidence="2" key="1">
    <citation type="journal article" date="2023" name="Nat. Plants">
        <title>Single-cell RNA sequencing provides a high-resolution roadmap for understanding the multicellular compartmentation of specialized metabolism.</title>
        <authorList>
            <person name="Sun S."/>
            <person name="Shen X."/>
            <person name="Li Y."/>
            <person name="Li Y."/>
            <person name="Wang S."/>
            <person name="Li R."/>
            <person name="Zhang H."/>
            <person name="Shen G."/>
            <person name="Guo B."/>
            <person name="Wei J."/>
            <person name="Xu J."/>
            <person name="St-Pierre B."/>
            <person name="Chen S."/>
            <person name="Sun C."/>
        </authorList>
    </citation>
    <scope>NUCLEOTIDE SEQUENCE [LARGE SCALE GENOMIC DNA]</scope>
</reference>
<sequence>METHKSSPTLTTISLFFFFFFFIIIHQSSVSSRTLTNPSSNLQNHQNYRAITFYMLNVLSGKKHPSSKPTTTKVVPFSKPLGYFPPYGGIPLNIPDSIPITAKSSQQTLDLQGLIMSYPAVATLQELELGTVTTINEEIYEEGSSILGQSEGIYVASSSENGSSHHMMMAMTVSFNNNNNGDHDEKIKDGLRFFGVHRTDVNESHVAVIGGFGKFHNANGYASIKTINGNEDYKVLLFNVYLG</sequence>
<organism evidence="1 2">
    <name type="scientific">Catharanthus roseus</name>
    <name type="common">Madagascar periwinkle</name>
    <name type="synonym">Vinca rosea</name>
    <dbReference type="NCBI Taxonomy" id="4058"/>
    <lineage>
        <taxon>Eukaryota</taxon>
        <taxon>Viridiplantae</taxon>
        <taxon>Streptophyta</taxon>
        <taxon>Embryophyta</taxon>
        <taxon>Tracheophyta</taxon>
        <taxon>Spermatophyta</taxon>
        <taxon>Magnoliopsida</taxon>
        <taxon>eudicotyledons</taxon>
        <taxon>Gunneridae</taxon>
        <taxon>Pentapetalae</taxon>
        <taxon>asterids</taxon>
        <taxon>lamiids</taxon>
        <taxon>Gentianales</taxon>
        <taxon>Apocynaceae</taxon>
        <taxon>Rauvolfioideae</taxon>
        <taxon>Vinceae</taxon>
        <taxon>Catharanthinae</taxon>
        <taxon>Catharanthus</taxon>
    </lineage>
</organism>
<protein>
    <submittedName>
        <fullName evidence="1">Uncharacterized protein</fullName>
    </submittedName>
</protein>
<dbReference type="Proteomes" id="UP001060085">
    <property type="component" value="Linkage Group LG06"/>
</dbReference>
<gene>
    <name evidence="1" type="ORF">M9H77_28681</name>
</gene>
<comment type="caution">
    <text evidence="1">The sequence shown here is derived from an EMBL/GenBank/DDBJ whole genome shotgun (WGS) entry which is preliminary data.</text>
</comment>
<dbReference type="EMBL" id="CM044706">
    <property type="protein sequence ID" value="KAI5659888.1"/>
    <property type="molecule type" value="Genomic_DNA"/>
</dbReference>
<evidence type="ECO:0000313" key="2">
    <source>
        <dbReference type="Proteomes" id="UP001060085"/>
    </source>
</evidence>
<evidence type="ECO:0000313" key="1">
    <source>
        <dbReference type="EMBL" id="KAI5659888.1"/>
    </source>
</evidence>
<keyword evidence="2" id="KW-1185">Reference proteome</keyword>
<accession>A0ACC0AKC3</accession>
<proteinExistence type="predicted"/>
<name>A0ACC0AKC3_CATRO</name>